<dbReference type="PANTHER" id="PTHR36940">
    <property type="entry name" value="PROTEIN CBG20338"/>
    <property type="match status" value="1"/>
</dbReference>
<dbReference type="OrthoDB" id="5795694at2759"/>
<sequence>MKTFILKRNREISDPDIMDKIQKDIDRAAKDFQREAQNVTNAVNSKLNDMSTYSHRTIDYTYPSVIYQLRSAHLGALFVQAFTLYLWSRTLGLSGFLLPFIFICLNVYLVFRRWYYSIDGRYDFQKFLGVNKPQLKLHYFIALFASAILTLLAHFFGPDLEGGITTFLYNLSNYLSLSCSLCILFVDCYEGYKSKNF</sequence>
<gene>
    <name evidence="3" type="ORF">BOKJ2_LOCUS657</name>
</gene>
<evidence type="ECO:0000259" key="2">
    <source>
        <dbReference type="Pfam" id="PF23346"/>
    </source>
</evidence>
<dbReference type="Pfam" id="PF23346">
    <property type="entry name" value="DUF7087"/>
    <property type="match status" value="1"/>
</dbReference>
<name>A0A811JRD0_9BILA</name>
<dbReference type="Proteomes" id="UP000614601">
    <property type="component" value="Unassembled WGS sequence"/>
</dbReference>
<feature type="domain" description="DUF7087" evidence="2">
    <location>
        <begin position="59"/>
        <end position="191"/>
    </location>
</feature>
<keyword evidence="1" id="KW-1133">Transmembrane helix</keyword>
<comment type="caution">
    <text evidence="3">The sequence shown here is derived from an EMBL/GenBank/DDBJ whole genome shotgun (WGS) entry which is preliminary data.</text>
</comment>
<accession>A0A811JRD0</accession>
<dbReference type="EMBL" id="CAJFDH010000001">
    <property type="protein sequence ID" value="CAD5205973.1"/>
    <property type="molecule type" value="Genomic_DNA"/>
</dbReference>
<dbReference type="Proteomes" id="UP000783686">
    <property type="component" value="Unassembled WGS sequence"/>
</dbReference>
<evidence type="ECO:0000313" key="4">
    <source>
        <dbReference type="Proteomes" id="UP000614601"/>
    </source>
</evidence>
<proteinExistence type="predicted"/>
<keyword evidence="1" id="KW-0472">Membrane</keyword>
<feature type="transmembrane region" description="Helical" evidence="1">
    <location>
        <begin position="168"/>
        <end position="189"/>
    </location>
</feature>
<feature type="transmembrane region" description="Helical" evidence="1">
    <location>
        <begin position="137"/>
        <end position="156"/>
    </location>
</feature>
<reference evidence="3" key="1">
    <citation type="submission" date="2020-09" db="EMBL/GenBank/DDBJ databases">
        <authorList>
            <person name="Kikuchi T."/>
        </authorList>
    </citation>
    <scope>NUCLEOTIDE SEQUENCE</scope>
    <source>
        <strain evidence="3">SH1</strain>
    </source>
</reference>
<feature type="transmembrane region" description="Helical" evidence="1">
    <location>
        <begin position="65"/>
        <end position="87"/>
    </location>
</feature>
<dbReference type="AlphaFoldDB" id="A0A811JRD0"/>
<keyword evidence="1" id="KW-0812">Transmembrane</keyword>
<evidence type="ECO:0000256" key="1">
    <source>
        <dbReference type="SAM" id="Phobius"/>
    </source>
</evidence>
<feature type="transmembrane region" description="Helical" evidence="1">
    <location>
        <begin position="93"/>
        <end position="116"/>
    </location>
</feature>
<dbReference type="EMBL" id="CAJFCW020000001">
    <property type="protein sequence ID" value="CAG9080021.1"/>
    <property type="molecule type" value="Genomic_DNA"/>
</dbReference>
<dbReference type="PANTHER" id="PTHR36940:SF1">
    <property type="entry name" value="DUF3278 DOMAIN-CONTAINING PROTEIN"/>
    <property type="match status" value="1"/>
</dbReference>
<evidence type="ECO:0000313" key="3">
    <source>
        <dbReference type="EMBL" id="CAD5205973.1"/>
    </source>
</evidence>
<protein>
    <recommendedName>
        <fullName evidence="2">DUF7087 domain-containing protein</fullName>
    </recommendedName>
</protein>
<keyword evidence="4" id="KW-1185">Reference proteome</keyword>
<organism evidence="3 4">
    <name type="scientific">Bursaphelenchus okinawaensis</name>
    <dbReference type="NCBI Taxonomy" id="465554"/>
    <lineage>
        <taxon>Eukaryota</taxon>
        <taxon>Metazoa</taxon>
        <taxon>Ecdysozoa</taxon>
        <taxon>Nematoda</taxon>
        <taxon>Chromadorea</taxon>
        <taxon>Rhabditida</taxon>
        <taxon>Tylenchina</taxon>
        <taxon>Tylenchomorpha</taxon>
        <taxon>Aphelenchoidea</taxon>
        <taxon>Aphelenchoididae</taxon>
        <taxon>Bursaphelenchus</taxon>
    </lineage>
</organism>
<dbReference type="InterPro" id="IPR055514">
    <property type="entry name" value="DUF7087"/>
</dbReference>